<evidence type="ECO:0000313" key="3">
    <source>
        <dbReference type="Proteomes" id="UP001501821"/>
    </source>
</evidence>
<feature type="transmembrane region" description="Helical" evidence="1">
    <location>
        <begin position="61"/>
        <end position="81"/>
    </location>
</feature>
<evidence type="ECO:0008006" key="4">
    <source>
        <dbReference type="Google" id="ProtNLM"/>
    </source>
</evidence>
<comment type="caution">
    <text evidence="2">The sequence shown here is derived from an EMBL/GenBank/DDBJ whole genome shotgun (WGS) entry which is preliminary data.</text>
</comment>
<accession>A0ABP7IEH6</accession>
<keyword evidence="1" id="KW-0472">Membrane</keyword>
<evidence type="ECO:0000256" key="1">
    <source>
        <dbReference type="SAM" id="Phobius"/>
    </source>
</evidence>
<dbReference type="Pfam" id="PF10745">
    <property type="entry name" value="DUF2530"/>
    <property type="match status" value="1"/>
</dbReference>
<keyword evidence="1" id="KW-0812">Transmembrane</keyword>
<evidence type="ECO:0000313" key="2">
    <source>
        <dbReference type="EMBL" id="GAA3816339.1"/>
    </source>
</evidence>
<dbReference type="Proteomes" id="UP001501821">
    <property type="component" value="Unassembled WGS sequence"/>
</dbReference>
<protein>
    <recommendedName>
        <fullName evidence="4">DUF2530 domain-containing protein</fullName>
    </recommendedName>
</protein>
<dbReference type="EMBL" id="BAABAH010000005">
    <property type="protein sequence ID" value="GAA3816339.1"/>
    <property type="molecule type" value="Genomic_DNA"/>
</dbReference>
<sequence>MDLRDEQPMKHEIGNRTYLLAPVEPLDVDGVRTVQVGTALFAIAFVALLPFYGKLEESGRLWLLWMCLAGVGLGLLGAEYCKRRRIVRAAREAGTTQDS</sequence>
<dbReference type="RefSeq" id="WP_344774512.1">
    <property type="nucleotide sequence ID" value="NZ_BAABAH010000005.1"/>
</dbReference>
<dbReference type="InterPro" id="IPR019681">
    <property type="entry name" value="DUF2530"/>
</dbReference>
<gene>
    <name evidence="2" type="ORF">GCM10022242_18000</name>
</gene>
<keyword evidence="3" id="KW-1185">Reference proteome</keyword>
<proteinExistence type="predicted"/>
<keyword evidence="1" id="KW-1133">Transmembrane helix</keyword>
<name>A0ABP7IEH6_9ACTN</name>
<reference evidence="3" key="1">
    <citation type="journal article" date="2019" name="Int. J. Syst. Evol. Microbiol.">
        <title>The Global Catalogue of Microorganisms (GCM) 10K type strain sequencing project: providing services to taxonomists for standard genome sequencing and annotation.</title>
        <authorList>
            <consortium name="The Broad Institute Genomics Platform"/>
            <consortium name="The Broad Institute Genome Sequencing Center for Infectious Disease"/>
            <person name="Wu L."/>
            <person name="Ma J."/>
        </authorList>
    </citation>
    <scope>NUCLEOTIDE SEQUENCE [LARGE SCALE GENOMIC DNA]</scope>
    <source>
        <strain evidence="3">JCM 16953</strain>
    </source>
</reference>
<feature type="transmembrane region" description="Helical" evidence="1">
    <location>
        <begin position="36"/>
        <end position="55"/>
    </location>
</feature>
<organism evidence="2 3">
    <name type="scientific">Nocardioides panacisoli</name>
    <dbReference type="NCBI Taxonomy" id="627624"/>
    <lineage>
        <taxon>Bacteria</taxon>
        <taxon>Bacillati</taxon>
        <taxon>Actinomycetota</taxon>
        <taxon>Actinomycetes</taxon>
        <taxon>Propionibacteriales</taxon>
        <taxon>Nocardioidaceae</taxon>
        <taxon>Nocardioides</taxon>
    </lineage>
</organism>